<dbReference type="RefSeq" id="WP_102649245.1">
    <property type="nucleotide sequence ID" value="NZ_PNYA01000042.1"/>
</dbReference>
<evidence type="ECO:0000313" key="2">
    <source>
        <dbReference type="Proteomes" id="UP000235616"/>
    </source>
</evidence>
<dbReference type="AlphaFoldDB" id="A0A2N7VC34"/>
<protein>
    <submittedName>
        <fullName evidence="1">Uncharacterized protein</fullName>
    </submittedName>
</protein>
<name>A0A2N7VC34_9BURK</name>
<accession>A0A2N7VC34</accession>
<dbReference type="Gene3D" id="3.40.50.1820">
    <property type="entry name" value="alpha/beta hydrolase"/>
    <property type="match status" value="1"/>
</dbReference>
<reference evidence="1 2" key="1">
    <citation type="submission" date="2018-01" db="EMBL/GenBank/DDBJ databases">
        <title>Whole genome analyses suggest that Burkholderia sensu lato contains two further novel genera in the rhizoxinica-symbiotica group Mycetohabitans gen. nov., and Trinickia gen. nov.: implications for the evolution of diazotrophy and nodulation in the Burkholderiaceae.</title>
        <authorList>
            <person name="Estrada-de los Santos P."/>
            <person name="Palmer M."/>
            <person name="Chavez-Ramirez B."/>
            <person name="Beukes C."/>
            <person name="Steenkamp E.T."/>
            <person name="Hirsch A.M."/>
            <person name="Manyaka P."/>
            <person name="Maluk M."/>
            <person name="Lafos M."/>
            <person name="Crook M."/>
            <person name="Gross E."/>
            <person name="Simon M.F."/>
            <person name="Bueno dos Reis Junior F."/>
            <person name="Poole P.S."/>
            <person name="Venter S.N."/>
            <person name="James E.K."/>
        </authorList>
    </citation>
    <scope>NUCLEOTIDE SEQUENCE [LARGE SCALE GENOMIC DNA]</scope>
    <source>
        <strain evidence="1 2">GIMN1.004</strain>
    </source>
</reference>
<comment type="caution">
    <text evidence="1">The sequence shown here is derived from an EMBL/GenBank/DDBJ whole genome shotgun (WGS) entry which is preliminary data.</text>
</comment>
<dbReference type="Pfam" id="PF26363">
    <property type="entry name" value="Phospholipase-like"/>
    <property type="match status" value="1"/>
</dbReference>
<gene>
    <name evidence="1" type="ORF">C0Z18_30830</name>
</gene>
<evidence type="ECO:0000313" key="1">
    <source>
        <dbReference type="EMBL" id="PMS14644.1"/>
    </source>
</evidence>
<dbReference type="OrthoDB" id="5913909at2"/>
<dbReference type="SUPFAM" id="SSF53474">
    <property type="entry name" value="alpha/beta-Hydrolases"/>
    <property type="match status" value="1"/>
</dbReference>
<dbReference type="EMBL" id="PNYA01000042">
    <property type="protein sequence ID" value="PMS14644.1"/>
    <property type="molecule type" value="Genomic_DNA"/>
</dbReference>
<proteinExistence type="predicted"/>
<dbReference type="InterPro" id="IPR029058">
    <property type="entry name" value="AB_hydrolase_fold"/>
</dbReference>
<organism evidence="1 2">
    <name type="scientific">Trinickia dabaoshanensis</name>
    <dbReference type="NCBI Taxonomy" id="564714"/>
    <lineage>
        <taxon>Bacteria</taxon>
        <taxon>Pseudomonadati</taxon>
        <taxon>Pseudomonadota</taxon>
        <taxon>Betaproteobacteria</taxon>
        <taxon>Burkholderiales</taxon>
        <taxon>Burkholderiaceae</taxon>
        <taxon>Trinickia</taxon>
    </lineage>
</organism>
<keyword evidence="2" id="KW-1185">Reference proteome</keyword>
<sequence>MSQSNLSVTVNDVLTADVAAYGDPGAPQLGEQWTKIPLERFTDEQLRERMSHFGYSGQVYVNEKTGEVIIANRGTQTLANFETDAGVALGMVANAQPTADEFAKRALRAARALLAGDGVKMSAVYTTGHSLGGAEAEGQAQMLSLEKGPDALVPPDVHITNFSIDAPGVGERAHQGDQSRYTSYNVSSQGDVVHKAGGDQLDGTLEISLPIGPRIMQTEGMMIAGAALSVELPFVGLPMLAAGAQQALEAHKSTLILDHVIGTALGDMKVTELGASASDILAAFRTGATDAQRTNAQVQPDTRVANEAHAASANDEHHDIWGLDTKGNIDPAVLKGINAQAYAERWLDANGYQPKPRMQYKIN</sequence>
<dbReference type="Proteomes" id="UP000235616">
    <property type="component" value="Unassembled WGS sequence"/>
</dbReference>